<sequence length="139" mass="15040">MTVFCQFVGPRQLGSKTSAKTYNTGDSLVVTDPTTSPALTGLSMGERTGSRAFQWCRLPTVHPKFVVPSSSGSKSASVRLLGSSVAKFRHQIQLTGTEQHKFSAFTRTDEAGPGFVVWYFIANFEDGSILSDLISVQSD</sequence>
<keyword evidence="2" id="KW-1185">Reference proteome</keyword>
<proteinExistence type="predicted"/>
<dbReference type="EMBL" id="JAULSU010000004">
    <property type="protein sequence ID" value="KAK0619129.1"/>
    <property type="molecule type" value="Genomic_DNA"/>
</dbReference>
<evidence type="ECO:0000313" key="1">
    <source>
        <dbReference type="EMBL" id="KAK0619129.1"/>
    </source>
</evidence>
<dbReference type="Proteomes" id="UP001175000">
    <property type="component" value="Unassembled WGS sequence"/>
</dbReference>
<reference evidence="1" key="1">
    <citation type="submission" date="2023-06" db="EMBL/GenBank/DDBJ databases">
        <title>Genome-scale phylogeny and comparative genomics of the fungal order Sordariales.</title>
        <authorList>
            <consortium name="Lawrence Berkeley National Laboratory"/>
            <person name="Hensen N."/>
            <person name="Bonometti L."/>
            <person name="Westerberg I."/>
            <person name="Brannstrom I.O."/>
            <person name="Guillou S."/>
            <person name="Cros-Aarteil S."/>
            <person name="Calhoun S."/>
            <person name="Haridas S."/>
            <person name="Kuo A."/>
            <person name="Mondo S."/>
            <person name="Pangilinan J."/>
            <person name="Riley R."/>
            <person name="Labutti K."/>
            <person name="Andreopoulos B."/>
            <person name="Lipzen A."/>
            <person name="Chen C."/>
            <person name="Yanf M."/>
            <person name="Daum C."/>
            <person name="Ng V."/>
            <person name="Clum A."/>
            <person name="Steindorff A."/>
            <person name="Ohm R."/>
            <person name="Martin F."/>
            <person name="Silar P."/>
            <person name="Natvig D."/>
            <person name="Lalanne C."/>
            <person name="Gautier V."/>
            <person name="Ament-Velasquez S.L."/>
            <person name="Kruys A."/>
            <person name="Hutchinson M.I."/>
            <person name="Powell A.J."/>
            <person name="Barry K."/>
            <person name="Miller A.N."/>
            <person name="Grigoriev I.V."/>
            <person name="Debuchy R."/>
            <person name="Gladieux P."/>
            <person name="Thoren M.H."/>
            <person name="Johannesson H."/>
        </authorList>
    </citation>
    <scope>NUCLEOTIDE SEQUENCE</scope>
    <source>
        <strain evidence="1">CBS 606.72</strain>
    </source>
</reference>
<dbReference type="AlphaFoldDB" id="A0AA40BZH1"/>
<comment type="caution">
    <text evidence="1">The sequence shown here is derived from an EMBL/GenBank/DDBJ whole genome shotgun (WGS) entry which is preliminary data.</text>
</comment>
<protein>
    <submittedName>
        <fullName evidence="1">Uncharacterized protein</fullName>
    </submittedName>
</protein>
<organism evidence="1 2">
    <name type="scientific">Immersiella caudata</name>
    <dbReference type="NCBI Taxonomy" id="314043"/>
    <lineage>
        <taxon>Eukaryota</taxon>
        <taxon>Fungi</taxon>
        <taxon>Dikarya</taxon>
        <taxon>Ascomycota</taxon>
        <taxon>Pezizomycotina</taxon>
        <taxon>Sordariomycetes</taxon>
        <taxon>Sordariomycetidae</taxon>
        <taxon>Sordariales</taxon>
        <taxon>Lasiosphaeriaceae</taxon>
        <taxon>Immersiella</taxon>
    </lineage>
</organism>
<name>A0AA40BZH1_9PEZI</name>
<gene>
    <name evidence="1" type="ORF">B0T14DRAFT_566022</name>
</gene>
<evidence type="ECO:0000313" key="2">
    <source>
        <dbReference type="Proteomes" id="UP001175000"/>
    </source>
</evidence>
<accession>A0AA40BZH1</accession>